<dbReference type="Gene3D" id="6.10.250.690">
    <property type="match status" value="1"/>
</dbReference>
<dbReference type="GO" id="GO:0005829">
    <property type="term" value="C:cytosol"/>
    <property type="evidence" value="ECO:0007669"/>
    <property type="project" value="TreeGrafter"/>
</dbReference>
<feature type="DNA-binding region" description="OmpR/PhoB-type" evidence="7">
    <location>
        <begin position="150"/>
        <end position="249"/>
    </location>
</feature>
<evidence type="ECO:0000256" key="7">
    <source>
        <dbReference type="PROSITE-ProRule" id="PRU01091"/>
    </source>
</evidence>
<comment type="caution">
    <text evidence="10">The sequence shown here is derived from an EMBL/GenBank/DDBJ whole genome shotgun (WGS) entry which is preliminary data.</text>
</comment>
<evidence type="ECO:0000256" key="4">
    <source>
        <dbReference type="ARBA" id="ARBA00023125"/>
    </source>
</evidence>
<feature type="modified residue" description="4-aspartylphosphate" evidence="6">
    <location>
        <position position="61"/>
    </location>
</feature>
<dbReference type="PROSITE" id="PS51755">
    <property type="entry name" value="OMPR_PHOB"/>
    <property type="match status" value="1"/>
</dbReference>
<dbReference type="Pfam" id="PF00486">
    <property type="entry name" value="Trans_reg_C"/>
    <property type="match status" value="1"/>
</dbReference>
<evidence type="ECO:0000256" key="1">
    <source>
        <dbReference type="ARBA" id="ARBA00022553"/>
    </source>
</evidence>
<dbReference type="PROSITE" id="PS50110">
    <property type="entry name" value="RESPONSE_REGULATORY"/>
    <property type="match status" value="1"/>
</dbReference>
<feature type="domain" description="Response regulatory" evidence="8">
    <location>
        <begin position="3"/>
        <end position="125"/>
    </location>
</feature>
<dbReference type="SUPFAM" id="SSF52172">
    <property type="entry name" value="CheY-like"/>
    <property type="match status" value="1"/>
</dbReference>
<evidence type="ECO:0000256" key="3">
    <source>
        <dbReference type="ARBA" id="ARBA00023015"/>
    </source>
</evidence>
<dbReference type="PANTHER" id="PTHR48111">
    <property type="entry name" value="REGULATOR OF RPOS"/>
    <property type="match status" value="1"/>
</dbReference>
<dbReference type="InterPro" id="IPR036388">
    <property type="entry name" value="WH-like_DNA-bd_sf"/>
</dbReference>
<dbReference type="InterPro" id="IPR039420">
    <property type="entry name" value="WalR-like"/>
</dbReference>
<keyword evidence="1 6" id="KW-0597">Phosphoprotein</keyword>
<evidence type="ECO:0000259" key="9">
    <source>
        <dbReference type="PROSITE" id="PS51755"/>
    </source>
</evidence>
<dbReference type="EMBL" id="JABAFA010000017">
    <property type="protein sequence ID" value="NMD99050.1"/>
    <property type="molecule type" value="Genomic_DNA"/>
</dbReference>
<evidence type="ECO:0000256" key="2">
    <source>
        <dbReference type="ARBA" id="ARBA00023012"/>
    </source>
</evidence>
<dbReference type="Gene3D" id="3.40.50.2300">
    <property type="match status" value="1"/>
</dbReference>
<keyword evidence="11" id="KW-1185">Reference proteome</keyword>
<name>A0A848B4G5_9FIRM</name>
<accession>A0A848B4G5</accession>
<sequence length="254" mass="28078">MKSILIIEDNEDIRELERDYLEAEGFAVDLAADGRQGLRAALAEEPFAGALHAPYALIVLDLMLPGLDGFSICREIRARSEVPILMATAKREDIDKIRGLGLGADDYLVKPFSPYEFVARVKARIARYTRICAAAQQRDGAARAGDEAAPPPLVRGDLVIDTARRRVTERGREIALTNLEFALLAFLAQHPGIVFSRERLFTSVWGLDAVGDNATVMVHIGHIREKLEPDPAQPIYIETVRGAGYRFAEQARRG</sequence>
<dbReference type="SMART" id="SM00448">
    <property type="entry name" value="REC"/>
    <property type="match status" value="1"/>
</dbReference>
<feature type="domain" description="OmpR/PhoB-type" evidence="9">
    <location>
        <begin position="150"/>
        <end position="249"/>
    </location>
</feature>
<keyword evidence="5" id="KW-0804">Transcription</keyword>
<dbReference type="InterPro" id="IPR001789">
    <property type="entry name" value="Sig_transdc_resp-reg_receiver"/>
</dbReference>
<dbReference type="SMART" id="SM00862">
    <property type="entry name" value="Trans_reg_C"/>
    <property type="match status" value="1"/>
</dbReference>
<dbReference type="PANTHER" id="PTHR48111:SF26">
    <property type="entry name" value="STAGE 0 SPORULATION PROTEIN A HOMOLOG"/>
    <property type="match status" value="1"/>
</dbReference>
<dbReference type="RefSeq" id="WP_170077498.1">
    <property type="nucleotide sequence ID" value="NZ_JABAFA010000017.1"/>
</dbReference>
<evidence type="ECO:0000256" key="6">
    <source>
        <dbReference type="PROSITE-ProRule" id="PRU00169"/>
    </source>
</evidence>
<organism evidence="10 11">
    <name type="scientific">Selenomonas bovis</name>
    <dbReference type="NCBI Taxonomy" id="416586"/>
    <lineage>
        <taxon>Bacteria</taxon>
        <taxon>Bacillati</taxon>
        <taxon>Bacillota</taxon>
        <taxon>Negativicutes</taxon>
        <taxon>Selenomonadales</taxon>
        <taxon>Selenomonadaceae</taxon>
        <taxon>Selenomonas</taxon>
    </lineage>
</organism>
<dbReference type="Pfam" id="PF00072">
    <property type="entry name" value="Response_reg"/>
    <property type="match status" value="1"/>
</dbReference>
<keyword evidence="2" id="KW-0902">Two-component regulatory system</keyword>
<dbReference type="Proteomes" id="UP000543804">
    <property type="component" value="Unassembled WGS sequence"/>
</dbReference>
<keyword evidence="3" id="KW-0805">Transcription regulation</keyword>
<evidence type="ECO:0000313" key="10">
    <source>
        <dbReference type="EMBL" id="NMD99050.1"/>
    </source>
</evidence>
<proteinExistence type="predicted"/>
<evidence type="ECO:0000256" key="5">
    <source>
        <dbReference type="ARBA" id="ARBA00023163"/>
    </source>
</evidence>
<gene>
    <name evidence="10" type="ORF">HF878_06085</name>
</gene>
<dbReference type="InterPro" id="IPR001867">
    <property type="entry name" value="OmpR/PhoB-type_DNA-bd"/>
</dbReference>
<dbReference type="Gene3D" id="1.10.10.10">
    <property type="entry name" value="Winged helix-like DNA-binding domain superfamily/Winged helix DNA-binding domain"/>
    <property type="match status" value="1"/>
</dbReference>
<dbReference type="AlphaFoldDB" id="A0A848B4G5"/>
<dbReference type="GO" id="GO:0000976">
    <property type="term" value="F:transcription cis-regulatory region binding"/>
    <property type="evidence" value="ECO:0007669"/>
    <property type="project" value="TreeGrafter"/>
</dbReference>
<dbReference type="InterPro" id="IPR016032">
    <property type="entry name" value="Sig_transdc_resp-reg_C-effctor"/>
</dbReference>
<dbReference type="FunFam" id="1.10.10.10:FF:000018">
    <property type="entry name" value="DNA-binding response regulator ResD"/>
    <property type="match status" value="1"/>
</dbReference>
<dbReference type="GO" id="GO:0006355">
    <property type="term" value="P:regulation of DNA-templated transcription"/>
    <property type="evidence" value="ECO:0007669"/>
    <property type="project" value="InterPro"/>
</dbReference>
<dbReference type="CDD" id="cd17574">
    <property type="entry name" value="REC_OmpR"/>
    <property type="match status" value="1"/>
</dbReference>
<dbReference type="InterPro" id="IPR011006">
    <property type="entry name" value="CheY-like_superfamily"/>
</dbReference>
<reference evidence="10 11" key="1">
    <citation type="submission" date="2020-04" db="EMBL/GenBank/DDBJ databases">
        <authorList>
            <person name="Hitch T.C.A."/>
            <person name="Wylensek D."/>
            <person name="Clavel T."/>
        </authorList>
    </citation>
    <scope>NUCLEOTIDE SEQUENCE [LARGE SCALE GENOMIC DNA]</scope>
    <source>
        <strain evidence="10 11">PG-130-P53-12</strain>
    </source>
</reference>
<dbReference type="GO" id="GO:0000156">
    <property type="term" value="F:phosphorelay response regulator activity"/>
    <property type="evidence" value="ECO:0007669"/>
    <property type="project" value="TreeGrafter"/>
</dbReference>
<dbReference type="GO" id="GO:0032993">
    <property type="term" value="C:protein-DNA complex"/>
    <property type="evidence" value="ECO:0007669"/>
    <property type="project" value="TreeGrafter"/>
</dbReference>
<keyword evidence="4 7" id="KW-0238">DNA-binding</keyword>
<dbReference type="FunFam" id="3.40.50.2300:FF:000001">
    <property type="entry name" value="DNA-binding response regulator PhoB"/>
    <property type="match status" value="1"/>
</dbReference>
<dbReference type="CDD" id="cd00383">
    <property type="entry name" value="trans_reg_C"/>
    <property type="match status" value="1"/>
</dbReference>
<protein>
    <submittedName>
        <fullName evidence="10">Response regulator transcription factor</fullName>
    </submittedName>
</protein>
<evidence type="ECO:0000259" key="8">
    <source>
        <dbReference type="PROSITE" id="PS50110"/>
    </source>
</evidence>
<evidence type="ECO:0000313" key="11">
    <source>
        <dbReference type="Proteomes" id="UP000543804"/>
    </source>
</evidence>
<dbReference type="SUPFAM" id="SSF46894">
    <property type="entry name" value="C-terminal effector domain of the bipartite response regulators"/>
    <property type="match status" value="1"/>
</dbReference>